<comment type="caution">
    <text evidence="2">The sequence shown here is derived from an EMBL/GenBank/DDBJ whole genome shotgun (WGS) entry which is preliminary data.</text>
</comment>
<reference evidence="2 3" key="1">
    <citation type="journal article" date="2015" name="ISME J.">
        <title>Genomic and phenotypic differentiation among Methanosarcina mazei populations from Columbia River sediment.</title>
        <authorList>
            <person name="Youngblut N.D."/>
            <person name="Wirth J.S."/>
            <person name="Henriksen J.R."/>
            <person name="Smith M."/>
            <person name="Simon H."/>
            <person name="Metcalf W.W."/>
            <person name="Whitaker R.J."/>
        </authorList>
    </citation>
    <scope>NUCLEOTIDE SEQUENCE [LARGE SCALE GENOMIC DNA]</scope>
    <source>
        <strain evidence="2 3">1.H.M.1A.3</strain>
    </source>
</reference>
<feature type="domain" description="PKD" evidence="1">
    <location>
        <begin position="340"/>
        <end position="423"/>
    </location>
</feature>
<feature type="domain" description="PKD" evidence="1">
    <location>
        <begin position="7"/>
        <end position="59"/>
    </location>
</feature>
<name>A0A0F8R257_METMZ</name>
<dbReference type="PATRIC" id="fig|2209.90.peg.1251"/>
<dbReference type="EMBL" id="JJQT01000048">
    <property type="protein sequence ID" value="KKH81438.1"/>
    <property type="molecule type" value="Genomic_DNA"/>
</dbReference>
<protein>
    <recommendedName>
        <fullName evidence="1">PKD domain-containing protein</fullName>
    </recommendedName>
</protein>
<dbReference type="InterPro" id="IPR022409">
    <property type="entry name" value="PKD/Chitinase_dom"/>
</dbReference>
<dbReference type="InterPro" id="IPR035986">
    <property type="entry name" value="PKD_dom_sf"/>
</dbReference>
<feature type="domain" description="PKD" evidence="1">
    <location>
        <begin position="451"/>
        <end position="497"/>
    </location>
</feature>
<dbReference type="PANTHER" id="PTHR36842">
    <property type="entry name" value="PROTEIN TOLB HOMOLOG"/>
    <property type="match status" value="1"/>
</dbReference>
<dbReference type="AlphaFoldDB" id="A0A0F8R257"/>
<dbReference type="Proteomes" id="UP000034842">
    <property type="component" value="Unassembled WGS sequence"/>
</dbReference>
<dbReference type="InterPro" id="IPR013783">
    <property type="entry name" value="Ig-like_fold"/>
</dbReference>
<dbReference type="Gene3D" id="2.60.40.10">
    <property type="entry name" value="Immunoglobulins"/>
    <property type="match status" value="5"/>
</dbReference>
<dbReference type="SUPFAM" id="SSF49299">
    <property type="entry name" value="PKD domain"/>
    <property type="match status" value="5"/>
</dbReference>
<dbReference type="Pfam" id="PF18911">
    <property type="entry name" value="PKD_4"/>
    <property type="match status" value="5"/>
</dbReference>
<dbReference type="PROSITE" id="PS50093">
    <property type="entry name" value="PKD"/>
    <property type="match status" value="5"/>
</dbReference>
<dbReference type="FunFam" id="2.60.40.10:FF:000270">
    <property type="entry name" value="Cell surface protein"/>
    <property type="match status" value="4"/>
</dbReference>
<dbReference type="SMART" id="SM00089">
    <property type="entry name" value="PKD"/>
    <property type="match status" value="5"/>
</dbReference>
<evidence type="ECO:0000313" key="3">
    <source>
        <dbReference type="Proteomes" id="UP000034842"/>
    </source>
</evidence>
<dbReference type="InterPro" id="IPR000601">
    <property type="entry name" value="PKD_dom"/>
</dbReference>
<dbReference type="CDD" id="cd00146">
    <property type="entry name" value="PKD"/>
    <property type="match status" value="5"/>
</dbReference>
<proteinExistence type="predicted"/>
<dbReference type="PANTHER" id="PTHR36842:SF1">
    <property type="entry name" value="PROTEIN TOLB"/>
    <property type="match status" value="1"/>
</dbReference>
<gene>
    <name evidence="2" type="ORF">DU78_05625</name>
</gene>
<organism evidence="2 3">
    <name type="scientific">Methanosarcina mazei</name>
    <name type="common">Methanosarcina frisia</name>
    <dbReference type="NCBI Taxonomy" id="2209"/>
    <lineage>
        <taxon>Archaea</taxon>
        <taxon>Methanobacteriati</taxon>
        <taxon>Methanobacteriota</taxon>
        <taxon>Stenosarchaea group</taxon>
        <taxon>Methanomicrobia</taxon>
        <taxon>Methanosarcinales</taxon>
        <taxon>Methanosarcinaceae</taxon>
        <taxon>Methanosarcina</taxon>
    </lineage>
</organism>
<sequence length="583" mass="60797">MQFTDLSANTSAWEWDFGDGDGASEQSPVHTYYTPGNYAVTLTASNANGTDSESGTITVLEQLEIVLPPVADFTSSVTTGPAPFTVHFTDLSQNASEWHWDFGDGFNSSEKNPEHTYSSAGNYPVTLTVNNTAGKDTEEKADYIKIGITSSIKLTDITLDGENSTGTTTGSGAFTANPEDSYGQIGVRDKNGIFYNPVSSGGSLGGISIPLQVGVNEFTLIADSIYPENENYGAVLFFNGAQTSPQVAVYNSNGGTGTFSVQPAGTDVTGSAQEGTALDKAPGSSFYVTPGGTKVEVLSFVVDSKEGLTDDIAGETPGANGVPDTVAKISLQVTPSVTVPLASFSASPVSGTASLNVTFTDSSTGTPTSWNWNFGDGETSTAQNPLHTYSAAGEYTATLTISNSNGTSSSSSAITVLEPVFPAAAFSSNTTSGNAPLTVQFTDLSENAAKWNWDFGEGNSSSEQSPANTYYTPGNYTTILTVANANGTDSKFTNITVSEMPKSPVAAFSSNVTDGYAPLTVQFMDLSENAEECNWNFGDETASSEQNPVHTYSVAGNYTVSLTVNNEDGQSTETGSIAVNENP</sequence>
<feature type="domain" description="PKD" evidence="1">
    <location>
        <begin position="98"/>
        <end position="134"/>
    </location>
</feature>
<feature type="domain" description="PKD" evidence="1">
    <location>
        <begin position="535"/>
        <end position="583"/>
    </location>
</feature>
<evidence type="ECO:0000259" key="1">
    <source>
        <dbReference type="PROSITE" id="PS50093"/>
    </source>
</evidence>
<evidence type="ECO:0000313" key="2">
    <source>
        <dbReference type="EMBL" id="KKH81438.1"/>
    </source>
</evidence>
<accession>A0A0F8R257</accession>